<dbReference type="FunFam" id="1.20.58.60:FF:000185">
    <property type="entry name" value="Dystonin"/>
    <property type="match status" value="1"/>
</dbReference>
<dbReference type="Gene3D" id="1.10.238.10">
    <property type="entry name" value="EF-hand"/>
    <property type="match status" value="1"/>
</dbReference>
<dbReference type="InterPro" id="IPR041615">
    <property type="entry name" value="Desmoplakin_SH3"/>
</dbReference>
<keyword evidence="9" id="KW-0106">Calcium</keyword>
<feature type="coiled-coil region" evidence="13">
    <location>
        <begin position="2797"/>
        <end position="2879"/>
    </location>
</feature>
<dbReference type="FunFam" id="1.20.58.60:FF:000060">
    <property type="entry name" value="dystonin isoform X2"/>
    <property type="match status" value="1"/>
</dbReference>
<dbReference type="Pfam" id="PF21097">
    <property type="entry name" value="SR_plectin_7"/>
    <property type="match status" value="1"/>
</dbReference>
<dbReference type="Gene3D" id="1.20.58.1060">
    <property type="match status" value="1"/>
</dbReference>
<keyword evidence="8" id="KW-0677">Repeat</keyword>
<dbReference type="CDD" id="cd00051">
    <property type="entry name" value="EFh"/>
    <property type="match status" value="1"/>
</dbReference>
<feature type="compositionally biased region" description="Low complexity" evidence="14">
    <location>
        <begin position="5096"/>
        <end position="5110"/>
    </location>
</feature>
<dbReference type="Gene3D" id="2.30.30.40">
    <property type="entry name" value="SH3 Domains"/>
    <property type="match status" value="1"/>
</dbReference>
<gene>
    <name evidence="18" type="ORF">WCI35_007393</name>
</gene>
<dbReference type="PROSITE" id="PS50002">
    <property type="entry name" value="SH3"/>
    <property type="match status" value="1"/>
</dbReference>
<comment type="subcellular location">
    <subcellularLocation>
        <location evidence="1">Cell membrane</location>
    </subcellularLocation>
    <subcellularLocation>
        <location evidence="2">Cytoplasm</location>
        <location evidence="2">Cytoskeleton</location>
    </subcellularLocation>
</comment>
<reference evidence="18 19" key="1">
    <citation type="journal article" date="2024" name="G3 (Bethesda)">
        <title>A hybrid genome assembly of the endangered aye-aye (Daubentonia madagascariensis).</title>
        <authorList>
            <person name="Versoza C.J."/>
            <person name="Pfeifer S.P."/>
        </authorList>
    </citation>
    <scope>NUCLEOTIDE SEQUENCE [LARGE SCALE GENOMIC DNA]</scope>
    <source>
        <strain evidence="18">6821</strain>
    </source>
</reference>
<dbReference type="FunFam" id="1.20.58.60:FF:000016">
    <property type="entry name" value="Microtubule-actin cross-linking factor 1"/>
    <property type="match status" value="1"/>
</dbReference>
<dbReference type="SMART" id="SM00243">
    <property type="entry name" value="GAS2"/>
    <property type="match status" value="1"/>
</dbReference>
<dbReference type="FunFam" id="1.20.58.60:FF:000014">
    <property type="entry name" value="microtubule-actin cross-linking factor 1"/>
    <property type="match status" value="1"/>
</dbReference>
<dbReference type="InterPro" id="IPR018247">
    <property type="entry name" value="EF_Hand_1_Ca_BS"/>
</dbReference>
<dbReference type="FunFam" id="1.20.58.60:FF:000010">
    <property type="entry name" value="plectin isoform X2"/>
    <property type="match status" value="1"/>
</dbReference>
<dbReference type="InterPro" id="IPR002017">
    <property type="entry name" value="Spectrin_repeat"/>
</dbReference>
<dbReference type="FunFam" id="1.20.58.60:FF:000025">
    <property type="entry name" value="microtubule-actin cross-linking factor 1"/>
    <property type="match status" value="1"/>
</dbReference>
<dbReference type="FunFam" id="1.20.58.60:FF:000094">
    <property type="entry name" value="dystonin isoform X2"/>
    <property type="match status" value="1"/>
</dbReference>
<feature type="region of interest" description="Disordered" evidence="14">
    <location>
        <begin position="4968"/>
        <end position="5058"/>
    </location>
</feature>
<dbReference type="Pfam" id="PF13499">
    <property type="entry name" value="EF-hand_7"/>
    <property type="match status" value="1"/>
</dbReference>
<keyword evidence="13" id="KW-0175">Coiled coil</keyword>
<evidence type="ECO:0000259" key="16">
    <source>
        <dbReference type="PROSITE" id="PS50222"/>
    </source>
</evidence>
<evidence type="ECO:0000256" key="11">
    <source>
        <dbReference type="ARBA" id="ARBA00023212"/>
    </source>
</evidence>
<evidence type="ECO:0000256" key="3">
    <source>
        <dbReference type="ARBA" id="ARBA00022443"/>
    </source>
</evidence>
<evidence type="ECO:0000256" key="12">
    <source>
        <dbReference type="PROSITE-ProRule" id="PRU00192"/>
    </source>
</evidence>
<feature type="coiled-coil region" evidence="13">
    <location>
        <begin position="2650"/>
        <end position="2684"/>
    </location>
</feature>
<dbReference type="FunFam" id="1.20.58.60:FF:000121">
    <property type="entry name" value="dystonin isoform X1"/>
    <property type="match status" value="1"/>
</dbReference>
<dbReference type="SMART" id="SM00054">
    <property type="entry name" value="EFh"/>
    <property type="match status" value="2"/>
</dbReference>
<keyword evidence="7" id="KW-0479">Metal-binding</keyword>
<dbReference type="Pfam" id="PF21019">
    <property type="entry name" value="Spectrin_3"/>
    <property type="match status" value="1"/>
</dbReference>
<feature type="compositionally biased region" description="Low complexity" evidence="14">
    <location>
        <begin position="4980"/>
        <end position="5008"/>
    </location>
</feature>
<keyword evidence="6" id="KW-0597">Phosphoprotein</keyword>
<dbReference type="FunFam" id="1.20.58.60:FF:000069">
    <property type="entry name" value="dystonin isoform X2"/>
    <property type="match status" value="1"/>
</dbReference>
<evidence type="ECO:0000256" key="5">
    <source>
        <dbReference type="ARBA" id="ARBA00022490"/>
    </source>
</evidence>
<feature type="coiled-coil region" evidence="13">
    <location>
        <begin position="3787"/>
        <end position="3814"/>
    </location>
</feature>
<keyword evidence="4" id="KW-1003">Cell membrane</keyword>
<evidence type="ECO:0000256" key="13">
    <source>
        <dbReference type="SAM" id="Coils"/>
    </source>
</evidence>
<dbReference type="InterPro" id="IPR003108">
    <property type="entry name" value="GAR_dom"/>
</dbReference>
<keyword evidence="19" id="KW-1185">Reference proteome</keyword>
<feature type="coiled-coil region" evidence="13">
    <location>
        <begin position="1311"/>
        <end position="1345"/>
    </location>
</feature>
<dbReference type="EMBL" id="JBFSEQ010000002">
    <property type="protein sequence ID" value="KAL2791991.1"/>
    <property type="molecule type" value="Genomic_DNA"/>
</dbReference>
<accession>A0ABD2F1G7</accession>
<dbReference type="GO" id="GO:0005856">
    <property type="term" value="C:cytoskeleton"/>
    <property type="evidence" value="ECO:0007669"/>
    <property type="project" value="UniProtKB-SubCell"/>
</dbReference>
<dbReference type="FunFam" id="3.30.920.20:FF:000001">
    <property type="entry name" value="Microtubule-actin cross-linking factor 1"/>
    <property type="match status" value="1"/>
</dbReference>
<feature type="coiled-coil region" evidence="13">
    <location>
        <begin position="3893"/>
        <end position="3937"/>
    </location>
</feature>
<organism evidence="18 19">
    <name type="scientific">Daubentonia madagascariensis</name>
    <name type="common">Aye-aye</name>
    <name type="synonym">Sciurus madagascariensis</name>
    <dbReference type="NCBI Taxonomy" id="31869"/>
    <lineage>
        <taxon>Eukaryota</taxon>
        <taxon>Metazoa</taxon>
        <taxon>Chordata</taxon>
        <taxon>Craniata</taxon>
        <taxon>Vertebrata</taxon>
        <taxon>Euteleostomi</taxon>
        <taxon>Mammalia</taxon>
        <taxon>Eutheria</taxon>
        <taxon>Euarchontoglires</taxon>
        <taxon>Primates</taxon>
        <taxon>Strepsirrhini</taxon>
        <taxon>Chiromyiformes</taxon>
        <taxon>Daubentoniidae</taxon>
        <taxon>Daubentonia</taxon>
    </lineage>
</organism>
<dbReference type="FunFam" id="1.20.58.60:FF:000098">
    <property type="entry name" value="dystonin isoform X3"/>
    <property type="match status" value="1"/>
</dbReference>
<keyword evidence="10" id="KW-0472">Membrane</keyword>
<dbReference type="Pfam" id="PF00435">
    <property type="entry name" value="Spectrin"/>
    <property type="match status" value="18"/>
</dbReference>
<feature type="region of interest" description="Disordered" evidence="14">
    <location>
        <begin position="1"/>
        <end position="20"/>
    </location>
</feature>
<feature type="coiled-coil region" evidence="13">
    <location>
        <begin position="1527"/>
        <end position="1554"/>
    </location>
</feature>
<evidence type="ECO:0000256" key="14">
    <source>
        <dbReference type="SAM" id="MobiDB-lite"/>
    </source>
</evidence>
<dbReference type="Gene3D" id="1.20.58.60">
    <property type="match status" value="29"/>
</dbReference>
<keyword evidence="11" id="KW-0206">Cytoskeleton</keyword>
<dbReference type="Proteomes" id="UP001610411">
    <property type="component" value="Unassembled WGS sequence"/>
</dbReference>
<evidence type="ECO:0000256" key="8">
    <source>
        <dbReference type="ARBA" id="ARBA00022737"/>
    </source>
</evidence>
<dbReference type="Pfam" id="PF18373">
    <property type="entry name" value="Spectrin_2"/>
    <property type="match status" value="1"/>
</dbReference>
<dbReference type="Pfam" id="PF17902">
    <property type="entry name" value="SH3_10"/>
    <property type="match status" value="1"/>
</dbReference>
<dbReference type="FunFam" id="1.20.58.60:FF:000009">
    <property type="entry name" value="dystonin isoform X1"/>
    <property type="match status" value="1"/>
</dbReference>
<dbReference type="FunFam" id="1.20.58.60:FF:000114">
    <property type="entry name" value="dystonin isoform X1"/>
    <property type="match status" value="1"/>
</dbReference>
<feature type="coiled-coil region" evidence="13">
    <location>
        <begin position="882"/>
        <end position="916"/>
    </location>
</feature>
<evidence type="ECO:0000313" key="19">
    <source>
        <dbReference type="Proteomes" id="UP001610411"/>
    </source>
</evidence>
<evidence type="ECO:0000256" key="2">
    <source>
        <dbReference type="ARBA" id="ARBA00004245"/>
    </source>
</evidence>
<dbReference type="PROSITE" id="PS51460">
    <property type="entry name" value="GAR"/>
    <property type="match status" value="1"/>
</dbReference>
<dbReference type="FunFam" id="1.20.58.60:FF:000052">
    <property type="entry name" value="dystonin isoform X2"/>
    <property type="match status" value="1"/>
</dbReference>
<evidence type="ECO:0000256" key="9">
    <source>
        <dbReference type="ARBA" id="ARBA00022837"/>
    </source>
</evidence>
<dbReference type="SUPFAM" id="SSF47473">
    <property type="entry name" value="EF-hand"/>
    <property type="match status" value="1"/>
</dbReference>
<dbReference type="InterPro" id="IPR049538">
    <property type="entry name" value="PCN-like_spectrin-like_rpt"/>
</dbReference>
<dbReference type="InterPro" id="IPR041573">
    <property type="entry name" value="Desmoplakin_Spectrin-like"/>
</dbReference>
<dbReference type="InterPro" id="IPR036534">
    <property type="entry name" value="GAR_dom_sf"/>
</dbReference>
<dbReference type="Pfam" id="PF21020">
    <property type="entry name" value="Spectrin_4"/>
    <property type="match status" value="1"/>
</dbReference>
<evidence type="ECO:0000256" key="1">
    <source>
        <dbReference type="ARBA" id="ARBA00004236"/>
    </source>
</evidence>
<keyword evidence="5" id="KW-0963">Cytoplasm</keyword>
<dbReference type="FunFam" id="2.30.30.40:FF:000011">
    <property type="entry name" value="Microtubule-actin cross-linking factor 1"/>
    <property type="match status" value="1"/>
</dbReference>
<dbReference type="InterPro" id="IPR001452">
    <property type="entry name" value="SH3_domain"/>
</dbReference>
<feature type="coiled-coil region" evidence="13">
    <location>
        <begin position="1840"/>
        <end position="1867"/>
    </location>
</feature>
<feature type="coiled-coil region" evidence="13">
    <location>
        <begin position="4548"/>
        <end position="4578"/>
    </location>
</feature>
<dbReference type="GO" id="GO:0005886">
    <property type="term" value="C:plasma membrane"/>
    <property type="evidence" value="ECO:0007669"/>
    <property type="project" value="UniProtKB-SubCell"/>
</dbReference>
<dbReference type="Pfam" id="PF02187">
    <property type="entry name" value="GAS2"/>
    <property type="match status" value="1"/>
</dbReference>
<dbReference type="FunFam" id="1.20.58.60:FF:000074">
    <property type="entry name" value="dystonin isoform X1"/>
    <property type="match status" value="1"/>
</dbReference>
<dbReference type="FunFam" id="1.20.58.60:FF:000008">
    <property type="entry name" value="microtubule-actin cross-linking factor 1"/>
    <property type="match status" value="2"/>
</dbReference>
<sequence length="5176" mass="590976">MHSSSYSYHSSDSVFGNTTSTRTSLDSNENLLSVHCGPTLINSCISFGNESFGGRRLEMLQQIANRVQRDSVICEDKLILARNALQSDSKRLESGVQFQNEAEIAGYILECENLLRQHVIDVQILIDGKYYQADQLVQRVAKLRDEIMALRNECSSVYSKGRMLTTEQTKLMISGITQSLNSGFAQTLHPSLNSGLTQSLTPSLTSSSVTSGLSSGMTSRLTPSVTPAYTPGFPSGLVSNFSSGVEPNSLQTLKLMQIRKPLLKSSLLDQNLTEEEVNMKFVQDLLNWVDEMQVQLDRTEWGSDLPSVESHLENHKNVHRAIEEFESSLKEAKISEIQMTAPLKLTYAEKLHRLESQYAKLLNTSRNQERHLDTLHNFVSRATNELIWLNEKEEEEVAYDWSERNTNIARKKDYHAELMRELDQKEENIKSVQEIAEQLLLENHPARLTIEAYRAAMQTQWSWILQLCQCVEQHIKENTAYFEFFNDAKEATDYLRNLKDAIQRKYSCDRSSSIHKLEDLVQESMEEKEELLQYKSTVATLMGKAKTIIQLKPRNSDCPLKTSIPIKAICDYRQIEITIYKDDECVLANNSHRAKWKVISPTGNEAMVPSVCFTVPPPNKEAVDLANRIEQQYQNVLSLWHESHINMKSVVSWHYLINEIDKIRASNVASIKTMLPGEHQQVLSNLQSRFEDFLEDSQESQIFSGSDITQLEKEVNVCKQYYQELLKSAEREEQEESIYNLYISEVRNIRLRLENCEDRLIRQIRTPLERDDLHESVFRITEQEKLKKELERLKDDLGTITNKCEEFFSQAAASPSVPTLRSELSVVVQNMNQVYSMSSTYIDKLKTVNLVLKNTQAAEALVKLYETKLCEEEAVIADKNNIENLISTLKQWRSEVDEKREVFHALEDELQKAKAISDEMFKTYKERDLDFDWHKEKADQLVERWQNVHVQIDNRLRDLEGIGKSLKYYRDTYHLLDDWIQQVETTQRKIQENQPENSKTLATQLNQQKMLVSEIEMKQSKMDECQKYAEQYSATVKDYELQTMTYRAMVDSQQKSPVKRRRMQSSADLIIQEFMDLRTRYTALVTLMTQYIKFAGDSLKRLEEEEKSVEEEKKEHVDKAKELQKWVSNISKTLKDGEKAGKSPFSKQKISSEEISTKKEQLSEALQTMQLFLAKHGDKMTDEERNELEKQVKTLQEGYNLLFSESLKQLQESQTSGDVKVEEKIVAERQQEYKEKLQGICDLLTQTENRLIGHQEAFVIGDGTVELKKYQSKQEELQNDIQGSAQALAEIVKNTENFLKENGEKLSREDKALIEQKLNEAKIKCEQLNLKAEQSKKELDKVVTTAIKEETAKVAAVKQLEESKTKIENLLDWLSNVDKDSERAETKHKQVIEQNGTHFQESDDKSMIGEEDEVNGNLLETDVDGQVGTTEENLNEQYQKVKAQHEKIVSQHQAVIIATQSAQALLEKQGHYLSPEEKEKLQKNMKELKAHYETALAESEKKMKLTHSLQEELEKFDADYTEFEHWLQQSEQELENLEAGADDFNGLMTKLKRQKSFSEDVISHKGDLRYITISGNRVLEAAKSCSKRDGSKVDKADIDTSATHREVQNKLDHATDRFRSLYSKCSVLGNNLKDLVDKYQHYEDASCGLISGLQACEATASKHLSEPIAVDPKNLQRQLEETKALQGQISSQQVAVEKLKKTAEVLLDARGSLLPAKNDIQKTLDDIVGRYDDLSKSVNERNEKLQITLTRSLSVQDGLDQILDWMGSVESSLKEQGQVPLNSTALQDVISKNIMLEQDIAGRQSSINAMNEKVKKFMETTDPSTASSLQAKMKDLSVRFSEASRKHKEKLAKMEELKTKVELFENLSEKLQTFLETKTQALTEVDVPGKDVTELSQYMQESTSEFLEHKKDLEVLHGLLKEISSHGLPGDKALVFEKTNNLSKKFKEMEDTIKEKKEAVISCQEQLDAFQVLVKSLKSWIKETTERVPIVQPSFGAEDLGKSLEETKKLQEKWSLKTPEIQKVNNSGISLCNLISAVTTPPKAIAAVKSGGVILNGEGTAADTQEFLANKGLTSIKKDMTDISHGYEDLGLLLKDKIAELNSKLSKLQKAQEESSAMMQWLQKMNKTATKWHQTPTPTDTEAVKAQVEQNKSFEAELKQNVNKVQELKDKLTELLEENPDTPEAPKWKQMLTEIESKWQELNQLTVDRQQKLEESSNNLTRFQTIEAQLKQWLVEKELMASVLGPLSIDPNMLNTQRQQVQILLQEFDTRKPQYEQLTAAGQGILSRPGEDPSLHGIVKEQLAAVTQKWDGLTGQLSDRCDWIDQAIVKSTQYQSLLRSLSDKLSDFDNKLSSSLAVSTHPDAMNQQLETAQKMKQEIEQEMKQIKVAQALCEDLSALVKEEYLKAELCRQLEGILKSFKDIEQKAENHVQHLQSACASSHQFQQMSREFQTWLDTKKEEQNKSHPISAKLDVLESLIKDQKDFSKTLTAQSNVYEKTIAEGENLLLKTQGSEKAALQLQLNTIKTNWDGFNKQVKEREDKLRDSLEKALKYKEHVDILRPWIDKCQNDLVEIKFCLDPAETENSIAKLKSLQKEMDQHFGMVELLNNTANSLLSVCEIDKEVVTDENKSLIQKVDMVTEQLHSKKFSLENMAQKFKEFQEVSKEAQRQLQCAKEQLDIHDSLGPQAYSNKNLTMLQAQQKSLQTLKPQVDLAKRLAQDLVVETSDSKGTSDILLQAETLAQEHSAVSQQVDEKCSFLETKLQGIGHFQNTIREMFSQFAEFDDELDSMAPVGRDVETLQKQREAIKAFLKKLEALIASNDNANKTCKMMLATEETSPDLIGIKRDLEALSKQCNKLLDRAQAREEQVEGTIERLEAFYSKLKEFSTLLQNAEEHEESQGPVGMETETINQQLNVFKVFQKEEIEPLQVKQQDVNWLGQGLIQSAAKSTSTQGLEHDLDDVNARWKTLNKKVAQRAAQLQEALLHCGRFQDALESLLSWMVDTEELVANQKPPSAEFKVVKAQIQEQKLLQRLLDDRKSTVEVIKREGEKIAATAEPADKVKILKQLSLLDSRWEALLNKAETRNRQLEGISVVAQQFHETLEPLNEWLTTVEKRLVNCEPIGTQASKLEEQIAQHKALEDDIINHNKHLHQAVSVGQSLKVLSSREDKDMVQNKLDFSQVWYIEIQEKSHSRSELLQQALCNAKIFGEDEVELMNWLNEVHGKLSKLSVQEYSTEGLWKQQAELRVLQEDILLRKQNVDQALLNGLELLKQTTGDEVLIIQDKLEAIKARYKDITKLSTDVAKTLEQALQLARRLHSTHEELCTWLDKVEVELLSYETQVLQGEAASQAQVRQKELQKETKNNKALLDSLNEVSSALLELVPWRAREGLEKMVAEDNERYRLVSDTITQKVEEIDAAILRSQQFDQAADAELSWITETEKKLMSLGDIRLEQDQTSAQLQVQKTFTMEILRHKDIIDELVKSGHKVMTTCSEEEKQSMKKKLDKVLKNYDAICQINSERYLQLERAQSLVNQFWETYEELWPWLTETQRIISQLPAPALEYETLRQQQEEHRQLRELIAEHKPHIDKMNKTGPQLLELSPGEGFSIQEKYVAADTLYSQIKEDVKKRAVALDEAISQSTQFHDKIDQILESLERVVERLRQPPSISAEVEKIKEQISENKNVSVDMEKLQPLYETLKLRGEEMIARSGGTDKDISAKAVQDKLDQMVFIWENIHTLVEEREAKLLDVMELAEKFWCDHMSLVVTTKDTQDFIRDLEDPGIDPSVVKQQQEAAEAIKEEIDGLQEELDIVINLGSELIAACGEPDKPIVKKSIDELNSAWDSLNKAWKDRVDKLEEAMQAAVQYQDGLQAIFDWVDIAGGKLASMSPIGTDLETVKQQIEELKQFKSEAYQQQIEMERLNHQAELLLKKVTEESDKHTVQDPLMELKLIWDSLDERIINRQHKLEGALLALGQFQHALDELLTWLTHTEGLLSEQKPVGGDPKAIEIELAKHHVLQNDVLAHQSTVEAVNKAGNDLIESSAGEEASNLQNKLEVLNQRWQNVLEKTEQRKQQLDGALRQAKGFHGEIEDLQQWLTDTERHLLASKPLGGLPETAKEQLNVHMEICAAFDAKEETYKSLMQKGQQMLARCPKSAETNIDQDINNLKEKWESVETKLNERKTKLEEALNLAMEFHNSLQDFINWLTQAEQTLNVASRPSLILDTVLFQIDEHKVFANEVNSHREQIIELDKTGTHLKYFSQKQDVVLIKNLLISVQSRWEKVVQRLVERGRSLDDARKRAKQFHEAWSKLMEWLEESEKSLDSELEIANDPDKIKTQLAQHKEFQKSLGAKHSVYDTTNRTGRSLKEKTSLADDNLKLDDMLSELRDKWDTICGKSVERQNKLEEALLFSGQFTDALQALIDWLYRVEPQLAEDQPVHGDIDLVMNLIDNHKAFQKELGKRTSSVQALKRSARELIEGSRDDSSWVKVQMQELSTRWETVCALSISKQARLEAALRQAEEFHSVVHALLEWLAEAEQTLRFHGVLPDDEDALRTLIDQHKEFMKKLEEKRAELNKATSMGDAVLAICHPDSITTIKHWITIIRARFEEVLAWAKQHQQRLASALAGLIAKQELLEALLAWLQWAETTLTDKDKEVIPQEIEEVKALIAEHQNFMEEMTRKQPDVDKVTKTYKRRAADPSSLQSHIPVLDKGRATRKRFPASGLYPSGSQTQIETKNPRVNLLVSKWQQVWLLALERRRKLNDALDRLEELREFANFDFDIWRKKYMRWMNHKKSRVMDFFRRIDKDQDGKITRQEFIDGILSSKFPTSRLEMSAVADIFDRDGDGYIDYYEFVAALHPNKDAYKPITDADKIEDEVTRQVAKCKCAKRFQVEQIGDNKYRFFLGNQFGDSQQLRLVRILRSTVMVRVGGGWMALDEFLVKNDPCRAKGRTNMELREKFILADGASQGMAAFRPRGRRSRPSSRGASPNRSASVSSQAGQAASPQVPASSTPKILHPLTRNYGKPWLTNSKMSTPCKPAECSDSPVPSAEGTPIQGSKLRLPGYLSGKSFHSGEDSGLITTAAARVRTQFADSKKTPSRPGSRAGSKAGSRASSRRGSDASDFDISEIQSVCSDVEAVPQTHRPTPRAGSRPSTAKPSKIPTPQRKSPASKLDKSSKR</sequence>
<dbReference type="FunFam" id="1.20.58.60:FF:000144">
    <property type="entry name" value="Dystonin"/>
    <property type="match status" value="1"/>
</dbReference>
<dbReference type="InterPro" id="IPR011992">
    <property type="entry name" value="EF-hand-dom_pair"/>
</dbReference>
<dbReference type="PANTHER" id="PTHR23169:SF24">
    <property type="entry name" value="DYSTONIN"/>
    <property type="match status" value="1"/>
</dbReference>
<dbReference type="PANTHER" id="PTHR23169">
    <property type="entry name" value="ENVOPLAKIN"/>
    <property type="match status" value="1"/>
</dbReference>
<dbReference type="FunFam" id="1.20.58.60:FF:000085">
    <property type="entry name" value="dystonin isoform X2"/>
    <property type="match status" value="1"/>
</dbReference>
<evidence type="ECO:0000256" key="6">
    <source>
        <dbReference type="ARBA" id="ARBA00022553"/>
    </source>
</evidence>
<dbReference type="FunFam" id="1.20.58.60:FF:000111">
    <property type="entry name" value="dystonin isoform X1"/>
    <property type="match status" value="1"/>
</dbReference>
<evidence type="ECO:0000256" key="7">
    <source>
        <dbReference type="ARBA" id="ARBA00022723"/>
    </source>
</evidence>
<feature type="coiled-coil region" evidence="13">
    <location>
        <begin position="1092"/>
        <end position="1122"/>
    </location>
</feature>
<evidence type="ECO:0000256" key="4">
    <source>
        <dbReference type="ARBA" id="ARBA00022475"/>
    </source>
</evidence>
<dbReference type="FunFam" id="1.20.58.60:FF:000001">
    <property type="entry name" value="Microtubule-actin cross-linking factor 1"/>
    <property type="match status" value="3"/>
</dbReference>
<dbReference type="CDD" id="cd00176">
    <property type="entry name" value="SPEC"/>
    <property type="match status" value="18"/>
</dbReference>
<dbReference type="FunFam" id="1.20.58.60:FF:000022">
    <property type="entry name" value="Microtubule-actin cross-linking factor 1"/>
    <property type="match status" value="1"/>
</dbReference>
<name>A0ABD2F1G7_DAUMA</name>
<feature type="domain" description="EF-hand" evidence="16">
    <location>
        <begin position="4790"/>
        <end position="4825"/>
    </location>
</feature>
<dbReference type="SMART" id="SM00150">
    <property type="entry name" value="SPEC"/>
    <property type="match status" value="31"/>
</dbReference>
<dbReference type="FunFam" id="1.20.58.60:FF:000021">
    <property type="entry name" value="Microtubule-actin cross-linking factor 1"/>
    <property type="match status" value="1"/>
</dbReference>
<dbReference type="Gene3D" id="3.30.920.20">
    <property type="entry name" value="Gas2-like domain"/>
    <property type="match status" value="1"/>
</dbReference>
<evidence type="ECO:0000259" key="15">
    <source>
        <dbReference type="PROSITE" id="PS50002"/>
    </source>
</evidence>
<feature type="region of interest" description="Disordered" evidence="14">
    <location>
        <begin position="5086"/>
        <end position="5176"/>
    </location>
</feature>
<feature type="domain" description="SH3" evidence="15">
    <location>
        <begin position="561"/>
        <end position="618"/>
    </location>
</feature>
<dbReference type="FunFam" id="1.10.238.10:FF:000013">
    <property type="entry name" value="Microtubule-actin cross-linking factor 1"/>
    <property type="match status" value="1"/>
</dbReference>
<feature type="compositionally biased region" description="Low complexity" evidence="14">
    <location>
        <begin position="1"/>
        <end position="13"/>
    </location>
</feature>
<dbReference type="FunFam" id="1.20.58.60:FF:000093">
    <property type="entry name" value="dystonin isoform X1"/>
    <property type="match status" value="1"/>
</dbReference>
<evidence type="ECO:0000256" key="10">
    <source>
        <dbReference type="ARBA" id="ARBA00023136"/>
    </source>
</evidence>
<feature type="coiled-coil region" evidence="13">
    <location>
        <begin position="408"/>
        <end position="442"/>
    </location>
</feature>
<dbReference type="PROSITE" id="PS50222">
    <property type="entry name" value="EF_HAND_2"/>
    <property type="match status" value="2"/>
</dbReference>
<comment type="caution">
    <text evidence="18">The sequence shown here is derived from an EMBL/GenBank/DDBJ whole genome shotgun (WGS) entry which is preliminary data.</text>
</comment>
<proteinExistence type="predicted"/>
<keyword evidence="3 12" id="KW-0728">SH3 domain</keyword>
<evidence type="ECO:0000259" key="17">
    <source>
        <dbReference type="PROSITE" id="PS51460"/>
    </source>
</evidence>
<dbReference type="SUPFAM" id="SSF143575">
    <property type="entry name" value="GAS2 domain-like"/>
    <property type="match status" value="1"/>
</dbReference>
<evidence type="ECO:0000313" key="18">
    <source>
        <dbReference type="EMBL" id="KAL2791991.1"/>
    </source>
</evidence>
<dbReference type="InterPro" id="IPR002048">
    <property type="entry name" value="EF_hand_dom"/>
</dbReference>
<feature type="coiled-coil region" evidence="13">
    <location>
        <begin position="2151"/>
        <end position="2178"/>
    </location>
</feature>
<feature type="coiled-coil region" evidence="13">
    <location>
        <begin position="4039"/>
        <end position="4077"/>
    </location>
</feature>
<feature type="domain" description="EF-hand" evidence="16">
    <location>
        <begin position="4826"/>
        <end position="4861"/>
    </location>
</feature>
<dbReference type="FunFam" id="1.20.58.60:FF:000077">
    <property type="entry name" value="dystonin isoform X1"/>
    <property type="match status" value="1"/>
</dbReference>
<dbReference type="SUPFAM" id="SSF46966">
    <property type="entry name" value="Spectrin repeat"/>
    <property type="match status" value="27"/>
</dbReference>
<feature type="domain" description="GAR" evidence="17">
    <location>
        <begin position="4866"/>
        <end position="4944"/>
    </location>
</feature>
<feature type="coiled-coil region" evidence="13">
    <location>
        <begin position="2365"/>
        <end position="2399"/>
    </location>
</feature>
<dbReference type="FunFam" id="1.20.58.60:FF:000031">
    <property type="entry name" value="Microtubule-actin cross-linking factor 1"/>
    <property type="match status" value="1"/>
</dbReference>
<dbReference type="GO" id="GO:0046872">
    <property type="term" value="F:metal ion binding"/>
    <property type="evidence" value="ECO:0007669"/>
    <property type="project" value="UniProtKB-KW"/>
</dbReference>
<dbReference type="FunFam" id="1.20.58.60:FF:000012">
    <property type="entry name" value="Microtubule-actin cross-linking factor 1"/>
    <property type="match status" value="1"/>
</dbReference>
<dbReference type="InterPro" id="IPR018159">
    <property type="entry name" value="Spectrin/alpha-actinin"/>
</dbReference>
<feature type="coiled-coil region" evidence="13">
    <location>
        <begin position="1939"/>
        <end position="1966"/>
    </location>
</feature>
<dbReference type="PROSITE" id="PS00018">
    <property type="entry name" value="EF_HAND_1"/>
    <property type="match status" value="2"/>
</dbReference>
<protein>
    <submittedName>
        <fullName evidence="18">Dystonin isoform 1eA</fullName>
    </submittedName>
</protein>
<dbReference type="InterPro" id="IPR043197">
    <property type="entry name" value="Plakin"/>
</dbReference>